<organism evidence="2 3">
    <name type="scientific">Ceriporiopsis subvermispora (strain B)</name>
    <name type="common">White-rot fungus</name>
    <name type="synonym">Gelatoporia subvermispora</name>
    <dbReference type="NCBI Taxonomy" id="914234"/>
    <lineage>
        <taxon>Eukaryota</taxon>
        <taxon>Fungi</taxon>
        <taxon>Dikarya</taxon>
        <taxon>Basidiomycota</taxon>
        <taxon>Agaricomycotina</taxon>
        <taxon>Agaricomycetes</taxon>
        <taxon>Polyporales</taxon>
        <taxon>Gelatoporiaceae</taxon>
        <taxon>Gelatoporia</taxon>
    </lineage>
</organism>
<dbReference type="EMBL" id="KB445825">
    <property type="protein sequence ID" value="EMD31016.1"/>
    <property type="molecule type" value="Genomic_DNA"/>
</dbReference>
<evidence type="ECO:0000313" key="2">
    <source>
        <dbReference type="EMBL" id="EMD31016.1"/>
    </source>
</evidence>
<proteinExistence type="predicted"/>
<dbReference type="HOGENOM" id="CLU_2108737_0_0_1"/>
<evidence type="ECO:0000256" key="1">
    <source>
        <dbReference type="SAM" id="Phobius"/>
    </source>
</evidence>
<evidence type="ECO:0000313" key="3">
    <source>
        <dbReference type="Proteomes" id="UP000016930"/>
    </source>
</evidence>
<name>M2QWX4_CERS8</name>
<keyword evidence="1" id="KW-1133">Transmembrane helix</keyword>
<feature type="transmembrane region" description="Helical" evidence="1">
    <location>
        <begin position="46"/>
        <end position="68"/>
    </location>
</feature>
<keyword evidence="1" id="KW-0812">Transmembrane</keyword>
<dbReference type="Proteomes" id="UP000016930">
    <property type="component" value="Unassembled WGS sequence"/>
</dbReference>
<sequence length="115" mass="12640">MLTWITLKIPSPHEPSTKGYSHDMCGLCFRHEVVGLDRRLEALDRVAIVFTATLAASILVALLCYTAPIQAEDPVGQESNPIVQDGPNDSRCMSSIDWSSSLGATILSYITERYL</sequence>
<keyword evidence="1" id="KW-0472">Membrane</keyword>
<gene>
    <name evidence="2" type="ORF">CERSUDRAFT_120151</name>
</gene>
<reference evidence="2 3" key="1">
    <citation type="journal article" date="2012" name="Proc. Natl. Acad. Sci. U.S.A.">
        <title>Comparative genomics of Ceriporiopsis subvermispora and Phanerochaete chrysosporium provide insight into selective ligninolysis.</title>
        <authorList>
            <person name="Fernandez-Fueyo E."/>
            <person name="Ruiz-Duenas F.J."/>
            <person name="Ferreira P."/>
            <person name="Floudas D."/>
            <person name="Hibbett D.S."/>
            <person name="Canessa P."/>
            <person name="Larrondo L.F."/>
            <person name="James T.Y."/>
            <person name="Seelenfreund D."/>
            <person name="Lobos S."/>
            <person name="Polanco R."/>
            <person name="Tello M."/>
            <person name="Honda Y."/>
            <person name="Watanabe T."/>
            <person name="Watanabe T."/>
            <person name="Ryu J.S."/>
            <person name="Kubicek C.P."/>
            <person name="Schmoll M."/>
            <person name="Gaskell J."/>
            <person name="Hammel K.E."/>
            <person name="St John F.J."/>
            <person name="Vanden Wymelenberg A."/>
            <person name="Sabat G."/>
            <person name="Splinter BonDurant S."/>
            <person name="Syed K."/>
            <person name="Yadav J.S."/>
            <person name="Doddapaneni H."/>
            <person name="Subramanian V."/>
            <person name="Lavin J.L."/>
            <person name="Oguiza J.A."/>
            <person name="Perez G."/>
            <person name="Pisabarro A.G."/>
            <person name="Ramirez L."/>
            <person name="Santoyo F."/>
            <person name="Master E."/>
            <person name="Coutinho P.M."/>
            <person name="Henrissat B."/>
            <person name="Lombard V."/>
            <person name="Magnuson J.K."/>
            <person name="Kuees U."/>
            <person name="Hori C."/>
            <person name="Igarashi K."/>
            <person name="Samejima M."/>
            <person name="Held B.W."/>
            <person name="Barry K.W."/>
            <person name="LaButti K.M."/>
            <person name="Lapidus A."/>
            <person name="Lindquist E.A."/>
            <person name="Lucas S.M."/>
            <person name="Riley R."/>
            <person name="Salamov A.A."/>
            <person name="Hoffmeister D."/>
            <person name="Schwenk D."/>
            <person name="Hadar Y."/>
            <person name="Yarden O."/>
            <person name="de Vries R.P."/>
            <person name="Wiebenga A."/>
            <person name="Stenlid J."/>
            <person name="Eastwood D."/>
            <person name="Grigoriev I.V."/>
            <person name="Berka R.M."/>
            <person name="Blanchette R.A."/>
            <person name="Kersten P."/>
            <person name="Martinez A.T."/>
            <person name="Vicuna R."/>
            <person name="Cullen D."/>
        </authorList>
    </citation>
    <scope>NUCLEOTIDE SEQUENCE [LARGE SCALE GENOMIC DNA]</scope>
    <source>
        <strain evidence="2 3">B</strain>
    </source>
</reference>
<protein>
    <submittedName>
        <fullName evidence="2">Uncharacterized protein</fullName>
    </submittedName>
</protein>
<accession>M2QWX4</accession>
<dbReference type="AlphaFoldDB" id="M2QWX4"/>
<keyword evidence="3" id="KW-1185">Reference proteome</keyword>